<name>A0A0C2NDI6_THEKT</name>
<dbReference type="InterPro" id="IPR008081">
    <property type="entry name" value="Cytoplasmic_FMR1-int"/>
</dbReference>
<gene>
    <name evidence="1" type="ORF">RF11_01416</name>
</gene>
<organism evidence="1 2">
    <name type="scientific">Thelohanellus kitauei</name>
    <name type="common">Myxosporean</name>
    <dbReference type="NCBI Taxonomy" id="669202"/>
    <lineage>
        <taxon>Eukaryota</taxon>
        <taxon>Metazoa</taxon>
        <taxon>Cnidaria</taxon>
        <taxon>Myxozoa</taxon>
        <taxon>Myxosporea</taxon>
        <taxon>Bivalvulida</taxon>
        <taxon>Platysporina</taxon>
        <taxon>Myxobolidae</taxon>
        <taxon>Thelohanellus</taxon>
    </lineage>
</organism>
<reference evidence="1 2" key="1">
    <citation type="journal article" date="2014" name="Genome Biol. Evol.">
        <title>The genome of the myxosporean Thelohanellus kitauei shows adaptations to nutrient acquisition within its fish host.</title>
        <authorList>
            <person name="Yang Y."/>
            <person name="Xiong J."/>
            <person name="Zhou Z."/>
            <person name="Huo F."/>
            <person name="Miao W."/>
            <person name="Ran C."/>
            <person name="Liu Y."/>
            <person name="Zhang J."/>
            <person name="Feng J."/>
            <person name="Wang M."/>
            <person name="Wang M."/>
            <person name="Wang L."/>
            <person name="Yao B."/>
        </authorList>
    </citation>
    <scope>NUCLEOTIDE SEQUENCE [LARGE SCALE GENOMIC DNA]</scope>
    <source>
        <strain evidence="1">Wuqing</strain>
    </source>
</reference>
<evidence type="ECO:0000313" key="1">
    <source>
        <dbReference type="EMBL" id="KII72032.1"/>
    </source>
</evidence>
<dbReference type="PIRSF" id="PIRSF008153">
    <property type="entry name" value="FMR1_interacting"/>
    <property type="match status" value="1"/>
</dbReference>
<dbReference type="GO" id="GO:0031267">
    <property type="term" value="F:small GTPase binding"/>
    <property type="evidence" value="ECO:0007669"/>
    <property type="project" value="InterPro"/>
</dbReference>
<dbReference type="GO" id="GO:0030833">
    <property type="term" value="P:regulation of actin filament polymerization"/>
    <property type="evidence" value="ECO:0007669"/>
    <property type="project" value="InterPro"/>
</dbReference>
<dbReference type="AlphaFoldDB" id="A0A0C2NDI6"/>
<protein>
    <submittedName>
        <fullName evidence="1">Cytoplasmic FMR1-interacting protein 2</fullName>
    </submittedName>
</protein>
<evidence type="ECO:0000313" key="2">
    <source>
        <dbReference type="Proteomes" id="UP000031668"/>
    </source>
</evidence>
<proteinExistence type="predicted"/>
<dbReference type="EMBL" id="JWZT01001448">
    <property type="protein sequence ID" value="KII72032.1"/>
    <property type="molecule type" value="Genomic_DNA"/>
</dbReference>
<accession>A0A0C2NDI6</accession>
<dbReference type="OrthoDB" id="10265867at2759"/>
<dbReference type="Pfam" id="PF05994">
    <property type="entry name" value="FragX_IP"/>
    <property type="match status" value="1"/>
</dbReference>
<dbReference type="OMA" id="FYCGSQD"/>
<keyword evidence="2" id="KW-1185">Reference proteome</keyword>
<comment type="caution">
    <text evidence="1">The sequence shown here is derived from an EMBL/GenBank/DDBJ whole genome shotgun (WGS) entry which is preliminary data.</text>
</comment>
<dbReference type="PANTHER" id="PTHR12195">
    <property type="entry name" value="CYTOPLASMIC FMR1-INTERACTING PROTEIN-RELATED"/>
    <property type="match status" value="1"/>
</dbReference>
<dbReference type="Proteomes" id="UP000031668">
    <property type="component" value="Unassembled WGS sequence"/>
</dbReference>
<sequence>MLSQRLRHSIKESLQNCITYFENQDIHAVIHLSSLIEIYKETHVNLSRDFELPSFEVIFKEVNHDLPGFLPLITHKILRFLIDDLAQSYSFSMVSERFVRSPQIYSTNPPSTPKSINSMLIYPLKGIGQLLTHQNSLYSQFVGIEHFIEIVKLVGYSGFVAIVDEIKRYISILLDTSIKNCVLTLRKAMPSVGTFPSITYGVNNLLDLFHKFFEPVLGCEKTRSEVFHNFRILGNYVEIVYMLEKAVYSREAHDLFLSAPLDGVFTVKSEQSSLVQRSSTKFDFIKSYAFDKYPQNSIPQNLKSKLNKANALNQEKMNGSLSVFVYLFDSVKERMNDSFWQDICSPIDASPGGCCDLNHIISAIFYLLSSCPQNTDLSFEYIFGDGVMYGLLFLIVSLGLEDSYEVSDICGHALSATDIDIMNTTAKQFTSTIPKSAIKKSAKLFFEGDVTQANEKIIPYMKHIVVKRRAILKFFTDQLSRHYHPKQKSIVLFHPPTFLPPK</sequence>